<protein>
    <submittedName>
        <fullName evidence="1">Uncharacterized protein</fullName>
    </submittedName>
</protein>
<evidence type="ECO:0000313" key="1">
    <source>
        <dbReference type="EMBL" id="EIT74612.1"/>
    </source>
</evidence>
<accession>I7ZRU8</accession>
<evidence type="ECO:0000313" key="2">
    <source>
        <dbReference type="Proteomes" id="UP000002812"/>
    </source>
</evidence>
<comment type="caution">
    <text evidence="1">The sequence shown here is derived from an EMBL/GenBank/DDBJ whole genome shotgun (WGS) entry which is preliminary data.</text>
</comment>
<dbReference type="HOGENOM" id="CLU_1767645_0_0_1"/>
<dbReference type="Proteomes" id="UP000002812">
    <property type="component" value="Unassembled WGS sequence"/>
</dbReference>
<dbReference type="AlphaFoldDB" id="I7ZRU8"/>
<reference evidence="2" key="2">
    <citation type="submission" date="2012-06" db="EMBL/GenBank/DDBJ databases">
        <title>Comparative genomic analyses of Aspergillus oryzae 3.042 and A. oryzae RIB40 for soy-sauce fermentation.</title>
        <authorList>
            <person name="Zhao G."/>
            <person name="Hou L."/>
            <person name="Wang C."/>
            <person name="Cao X."/>
        </authorList>
    </citation>
    <scope>NUCLEOTIDE SEQUENCE [LARGE SCALE GENOMIC DNA]</scope>
    <source>
        <strain evidence="2">3.042</strain>
    </source>
</reference>
<name>I7ZRU8_ASPO3</name>
<proteinExistence type="predicted"/>
<gene>
    <name evidence="1" type="ORF">Ao3042_09259</name>
</gene>
<organism evidence="1 2">
    <name type="scientific">Aspergillus oryzae (strain 3.042)</name>
    <name type="common">Yellow koji mold</name>
    <dbReference type="NCBI Taxonomy" id="1160506"/>
    <lineage>
        <taxon>Eukaryota</taxon>
        <taxon>Fungi</taxon>
        <taxon>Dikarya</taxon>
        <taxon>Ascomycota</taxon>
        <taxon>Pezizomycotina</taxon>
        <taxon>Eurotiomycetes</taxon>
        <taxon>Eurotiomycetidae</taxon>
        <taxon>Eurotiales</taxon>
        <taxon>Aspergillaceae</taxon>
        <taxon>Aspergillus</taxon>
        <taxon>Aspergillus subgen. Circumdati</taxon>
    </lineage>
</organism>
<sequence length="169" mass="18782">MMFNLMWISPCRTAPSPNPHVRMELHREGNTSNEKKESLCVNAIEKKQENNEITDGVRLGSAVSGVEEPLACLPQAASSSQRAGTRAGSILDVDGVIHSIHGLLSSLLQFLSPRTYLDDVEFNLIVPRENITIRVAILFFRSTTIPFRGISWVLTPVKPNRSWSQSLLL</sequence>
<reference evidence="1 2" key="1">
    <citation type="journal article" date="2012" name="Eukaryot. Cell">
        <title>Draft genome sequence of Aspergillus oryzae strain 3.042.</title>
        <authorList>
            <person name="Zhao G."/>
            <person name="Yao Y."/>
            <person name="Qi W."/>
            <person name="Wang C."/>
            <person name="Hou L."/>
            <person name="Zeng B."/>
            <person name="Cao X."/>
        </authorList>
    </citation>
    <scope>NUCLEOTIDE SEQUENCE [LARGE SCALE GENOMIC DNA]</scope>
    <source>
        <strain evidence="1 2">3.042</strain>
    </source>
</reference>
<dbReference type="EMBL" id="AKHY01000187">
    <property type="protein sequence ID" value="EIT74612.1"/>
    <property type="molecule type" value="Genomic_DNA"/>
</dbReference>